<dbReference type="AlphaFoldDB" id="A0A0E9W640"/>
<evidence type="ECO:0000313" key="1">
    <source>
        <dbReference type="EMBL" id="JAH85065.1"/>
    </source>
</evidence>
<proteinExistence type="predicted"/>
<reference evidence="1" key="2">
    <citation type="journal article" date="2015" name="Fish Shellfish Immunol.">
        <title>Early steps in the European eel (Anguilla anguilla)-Vibrio vulnificus interaction in the gills: Role of the RtxA13 toxin.</title>
        <authorList>
            <person name="Callol A."/>
            <person name="Pajuelo D."/>
            <person name="Ebbesson L."/>
            <person name="Teles M."/>
            <person name="MacKenzie S."/>
            <person name="Amaro C."/>
        </authorList>
    </citation>
    <scope>NUCLEOTIDE SEQUENCE</scope>
</reference>
<dbReference type="EMBL" id="GBXM01023512">
    <property type="protein sequence ID" value="JAH85065.1"/>
    <property type="molecule type" value="Transcribed_RNA"/>
</dbReference>
<sequence>MTGVRNGMALHFDMTCTTAQFKARAT</sequence>
<protein>
    <submittedName>
        <fullName evidence="1">Uncharacterized protein</fullName>
    </submittedName>
</protein>
<organism evidence="1">
    <name type="scientific">Anguilla anguilla</name>
    <name type="common">European freshwater eel</name>
    <name type="synonym">Muraena anguilla</name>
    <dbReference type="NCBI Taxonomy" id="7936"/>
    <lineage>
        <taxon>Eukaryota</taxon>
        <taxon>Metazoa</taxon>
        <taxon>Chordata</taxon>
        <taxon>Craniata</taxon>
        <taxon>Vertebrata</taxon>
        <taxon>Euteleostomi</taxon>
        <taxon>Actinopterygii</taxon>
        <taxon>Neopterygii</taxon>
        <taxon>Teleostei</taxon>
        <taxon>Anguilliformes</taxon>
        <taxon>Anguillidae</taxon>
        <taxon>Anguilla</taxon>
    </lineage>
</organism>
<accession>A0A0E9W640</accession>
<name>A0A0E9W640_ANGAN</name>
<reference evidence="1" key="1">
    <citation type="submission" date="2014-11" db="EMBL/GenBank/DDBJ databases">
        <authorList>
            <person name="Amaro Gonzalez C."/>
        </authorList>
    </citation>
    <scope>NUCLEOTIDE SEQUENCE</scope>
</reference>